<organism evidence="4 5">
    <name type="scientific">Sphingomonas paucimobilis NBRC 13935</name>
    <dbReference type="NCBI Taxonomy" id="1219050"/>
    <lineage>
        <taxon>Bacteria</taxon>
        <taxon>Pseudomonadati</taxon>
        <taxon>Pseudomonadota</taxon>
        <taxon>Alphaproteobacteria</taxon>
        <taxon>Sphingomonadales</taxon>
        <taxon>Sphingomonadaceae</taxon>
        <taxon>Sphingomonas</taxon>
    </lineage>
</organism>
<evidence type="ECO:0000313" key="5">
    <source>
        <dbReference type="Proteomes" id="UP000032025"/>
    </source>
</evidence>
<dbReference type="AlphaFoldDB" id="A0A0C9M5X8"/>
<feature type="domain" description="Histidine kinase" evidence="3">
    <location>
        <begin position="28"/>
        <end position="124"/>
    </location>
</feature>
<dbReference type="InterPro" id="IPR003594">
    <property type="entry name" value="HATPase_dom"/>
</dbReference>
<comment type="caution">
    <text evidence="4">The sequence shown here is derived from an EMBL/GenBank/DDBJ whole genome shotgun (WGS) entry which is preliminary data.</text>
</comment>
<dbReference type="GO" id="GO:0004673">
    <property type="term" value="F:protein histidine kinase activity"/>
    <property type="evidence" value="ECO:0007669"/>
    <property type="project" value="UniProtKB-EC"/>
</dbReference>
<sequence length="124" mass="13698">MHVDLHRLSVRIHTRYVAQADLWAALVDPNRLENALLNLCINARDAMPDGGKLTIEAPNRILNERMARFHEMEPGRYVAVCVSDTGTGMTPDVVAKAFDPFFTTKPIGVGTGLGLSMIYGFARQ</sequence>
<dbReference type="EC" id="2.7.13.3" evidence="2"/>
<dbReference type="PROSITE" id="PS50109">
    <property type="entry name" value="HIS_KIN"/>
    <property type="match status" value="1"/>
</dbReference>
<dbReference type="SUPFAM" id="SSF55874">
    <property type="entry name" value="ATPase domain of HSP90 chaperone/DNA topoisomerase II/histidine kinase"/>
    <property type="match status" value="1"/>
</dbReference>
<evidence type="ECO:0000256" key="2">
    <source>
        <dbReference type="ARBA" id="ARBA00012438"/>
    </source>
</evidence>
<protein>
    <recommendedName>
        <fullName evidence="2">histidine kinase</fullName>
        <ecNumber evidence="2">2.7.13.3</ecNumber>
    </recommendedName>
</protein>
<dbReference type="SMART" id="SM00387">
    <property type="entry name" value="HATPase_c"/>
    <property type="match status" value="1"/>
</dbReference>
<dbReference type="EMBL" id="BBJS01000063">
    <property type="protein sequence ID" value="GAN15715.1"/>
    <property type="molecule type" value="Genomic_DNA"/>
</dbReference>
<dbReference type="InterPro" id="IPR004358">
    <property type="entry name" value="Sig_transdc_His_kin-like_C"/>
</dbReference>
<keyword evidence="5" id="KW-1185">Reference proteome</keyword>
<dbReference type="InterPro" id="IPR005467">
    <property type="entry name" value="His_kinase_dom"/>
</dbReference>
<evidence type="ECO:0000256" key="1">
    <source>
        <dbReference type="ARBA" id="ARBA00000085"/>
    </source>
</evidence>
<dbReference type="PANTHER" id="PTHR43065">
    <property type="entry name" value="SENSOR HISTIDINE KINASE"/>
    <property type="match status" value="1"/>
</dbReference>
<reference evidence="4 5" key="1">
    <citation type="submission" date="2014-08" db="EMBL/GenBank/DDBJ databases">
        <title>Whole genome shotgun sequence of Sphingomonas paucimobilis NBRC 13935.</title>
        <authorList>
            <person name="Hosoyama A."/>
            <person name="Hashimoto M."/>
            <person name="Hosoyama Y."/>
            <person name="Noguchi M."/>
            <person name="Uohara A."/>
            <person name="Ohji S."/>
            <person name="Katano-Makiyama Y."/>
            <person name="Ichikawa N."/>
            <person name="Kimura A."/>
            <person name="Yamazoe A."/>
            <person name="Fujita N."/>
        </authorList>
    </citation>
    <scope>NUCLEOTIDE SEQUENCE [LARGE SCALE GENOMIC DNA]</scope>
    <source>
        <strain evidence="4 5">NBRC 13935</strain>
    </source>
</reference>
<dbReference type="PRINTS" id="PR00344">
    <property type="entry name" value="BCTRLSENSOR"/>
</dbReference>
<gene>
    <name evidence="4" type="ORF">SP6_63_00300</name>
</gene>
<comment type="catalytic activity">
    <reaction evidence="1">
        <text>ATP + protein L-histidine = ADP + protein N-phospho-L-histidine.</text>
        <dbReference type="EC" id="2.7.13.3"/>
    </reaction>
</comment>
<dbReference type="InterPro" id="IPR036890">
    <property type="entry name" value="HATPase_C_sf"/>
</dbReference>
<accession>A0A0C9M5X8</accession>
<dbReference type="PANTHER" id="PTHR43065:SF42">
    <property type="entry name" value="TWO-COMPONENT SENSOR PPRA"/>
    <property type="match status" value="1"/>
</dbReference>
<evidence type="ECO:0000259" key="3">
    <source>
        <dbReference type="PROSITE" id="PS50109"/>
    </source>
</evidence>
<dbReference type="Gene3D" id="3.30.565.10">
    <property type="entry name" value="Histidine kinase-like ATPase, C-terminal domain"/>
    <property type="match status" value="1"/>
</dbReference>
<evidence type="ECO:0000313" key="4">
    <source>
        <dbReference type="EMBL" id="GAN15715.1"/>
    </source>
</evidence>
<name>A0A0C9M5X8_SPHPI</name>
<proteinExistence type="predicted"/>
<dbReference type="Proteomes" id="UP000032025">
    <property type="component" value="Unassembled WGS sequence"/>
</dbReference>
<dbReference type="Pfam" id="PF02518">
    <property type="entry name" value="HATPase_c"/>
    <property type="match status" value="1"/>
</dbReference>